<gene>
    <name evidence="2" type="ORF">E1B28_010247</name>
</gene>
<comment type="caution">
    <text evidence="2">The sequence shown here is derived from an EMBL/GenBank/DDBJ whole genome shotgun (WGS) entry which is preliminary data.</text>
</comment>
<dbReference type="OrthoDB" id="2793621at2759"/>
<protein>
    <submittedName>
        <fullName evidence="2">Uncharacterized protein</fullName>
    </submittedName>
</protein>
<evidence type="ECO:0000313" key="2">
    <source>
        <dbReference type="EMBL" id="KAG7091196.1"/>
    </source>
</evidence>
<reference evidence="2" key="1">
    <citation type="journal article" date="2021" name="Genome Biol. Evol.">
        <title>The assembled and annotated genome of the fairy-ring fungus Marasmius oreades.</title>
        <authorList>
            <person name="Hiltunen M."/>
            <person name="Ament-Velasquez S.L."/>
            <person name="Johannesson H."/>
        </authorList>
    </citation>
    <scope>NUCLEOTIDE SEQUENCE</scope>
    <source>
        <strain evidence="2">03SP1</strain>
    </source>
</reference>
<dbReference type="AlphaFoldDB" id="A0A9P7RWR8"/>
<accession>A0A9P7RWR8</accession>
<evidence type="ECO:0000313" key="3">
    <source>
        <dbReference type="Proteomes" id="UP001049176"/>
    </source>
</evidence>
<feature type="region of interest" description="Disordered" evidence="1">
    <location>
        <begin position="102"/>
        <end position="128"/>
    </location>
</feature>
<dbReference type="RefSeq" id="XP_043007666.1">
    <property type="nucleotide sequence ID" value="XM_043155201.1"/>
</dbReference>
<dbReference type="EMBL" id="CM032186">
    <property type="protein sequence ID" value="KAG7091196.1"/>
    <property type="molecule type" value="Genomic_DNA"/>
</dbReference>
<keyword evidence="3" id="KW-1185">Reference proteome</keyword>
<dbReference type="GeneID" id="66079323"/>
<dbReference type="KEGG" id="more:E1B28_010247"/>
<name>A0A9P7RWR8_9AGAR</name>
<sequence>MATVYGRYSRDSIHLHSNRLQPPSPIGTAENIKLCMDLVIDLTALNVDFDYSCLEGLDDQLVLRPFEAFADICYECAVYDLFLDEETFAPLHHADDCQVGSPEADGALLDSDPASPETDSDGASLNTQGSDVYTFDSRSKVDFEVVKLQRPPQKLSLVQLHHLIHINDDGESFLAFRENCLKMNGLISEEEPVNSFPTTEKRKRTFGVHIQTTFRPSRQPF</sequence>
<proteinExistence type="predicted"/>
<organism evidence="2 3">
    <name type="scientific">Marasmius oreades</name>
    <name type="common">fairy-ring Marasmius</name>
    <dbReference type="NCBI Taxonomy" id="181124"/>
    <lineage>
        <taxon>Eukaryota</taxon>
        <taxon>Fungi</taxon>
        <taxon>Dikarya</taxon>
        <taxon>Basidiomycota</taxon>
        <taxon>Agaricomycotina</taxon>
        <taxon>Agaricomycetes</taxon>
        <taxon>Agaricomycetidae</taxon>
        <taxon>Agaricales</taxon>
        <taxon>Marasmiineae</taxon>
        <taxon>Marasmiaceae</taxon>
        <taxon>Marasmius</taxon>
    </lineage>
</organism>
<evidence type="ECO:0000256" key="1">
    <source>
        <dbReference type="SAM" id="MobiDB-lite"/>
    </source>
</evidence>
<dbReference type="Proteomes" id="UP001049176">
    <property type="component" value="Chromosome 6"/>
</dbReference>